<accession>A0A8E5KHN3</accession>
<name>A0A8E5KHN3_9CAUD</name>
<organism evidence="1 2">
    <name type="scientific">Ralstonia phage vB_RsoP_BMB50</name>
    <dbReference type="NCBI Taxonomy" id="2834269"/>
    <lineage>
        <taxon>Viruses</taxon>
        <taxon>Duplodnaviria</taxon>
        <taxon>Heunggongvirae</taxon>
        <taxon>Uroviricota</taxon>
        <taxon>Caudoviricetes</taxon>
        <taxon>Autographivirales</taxon>
        <taxon>Autonotataviridae</taxon>
        <taxon>Okabevirinae</taxon>
        <taxon>Hongshanvirus</taxon>
        <taxon>Hongshanvirus BMB50</taxon>
    </lineage>
</organism>
<evidence type="ECO:0000313" key="2">
    <source>
        <dbReference type="Proteomes" id="UP000694260"/>
    </source>
</evidence>
<keyword evidence="2" id="KW-1185">Reference proteome</keyword>
<proteinExistence type="predicted"/>
<sequence>MKAIMKWAKAEWMRWFGLRVVVHWEGDRYEHLCATHKAALGWMSCYPQEASVFVYELDRAEYGRGAA</sequence>
<dbReference type="EMBL" id="MW965453">
    <property type="protein sequence ID" value="QVE65556.1"/>
    <property type="molecule type" value="Genomic_DNA"/>
</dbReference>
<protein>
    <submittedName>
        <fullName evidence="1">Uncharacterized protein</fullName>
    </submittedName>
</protein>
<evidence type="ECO:0000313" key="1">
    <source>
        <dbReference type="EMBL" id="QVE65556.1"/>
    </source>
</evidence>
<dbReference type="Proteomes" id="UP000694260">
    <property type="component" value="Segment"/>
</dbReference>
<reference evidence="1" key="1">
    <citation type="submission" date="2021-04" db="EMBL/GenBank/DDBJ databases">
        <title>Genomic characterization of the novel lytic bacteriophage vB_RsoP_BMB50 infecting Ralstonia solanacearum.</title>
        <authorList>
            <person name="Wang K."/>
            <person name="Liu Q."/>
            <person name="Dong Z."/>
            <person name="Sun M."/>
            <person name="Peng D."/>
        </authorList>
    </citation>
    <scope>NUCLEOTIDE SEQUENCE</scope>
</reference>